<feature type="transmembrane region" description="Helical" evidence="1">
    <location>
        <begin position="138"/>
        <end position="158"/>
    </location>
</feature>
<gene>
    <name evidence="2" type="ORF">SAMN05216230_10183</name>
</gene>
<dbReference type="Proteomes" id="UP000199221">
    <property type="component" value="Unassembled WGS sequence"/>
</dbReference>
<keyword evidence="1" id="KW-0472">Membrane</keyword>
<evidence type="ECO:0008006" key="4">
    <source>
        <dbReference type="Google" id="ProtNLM"/>
    </source>
</evidence>
<evidence type="ECO:0000256" key="1">
    <source>
        <dbReference type="SAM" id="Phobius"/>
    </source>
</evidence>
<evidence type="ECO:0000313" key="3">
    <source>
        <dbReference type="Proteomes" id="UP000199221"/>
    </source>
</evidence>
<proteinExistence type="predicted"/>
<keyword evidence="1" id="KW-1133">Transmembrane helix</keyword>
<dbReference type="AlphaFoldDB" id="A0A1H8ZBR4"/>
<name>A0A1H8ZBR4_9PSED</name>
<organism evidence="2 3">
    <name type="scientific">Pseudomonas soli</name>
    <dbReference type="NCBI Taxonomy" id="1306993"/>
    <lineage>
        <taxon>Bacteria</taxon>
        <taxon>Pseudomonadati</taxon>
        <taxon>Pseudomonadota</taxon>
        <taxon>Gammaproteobacteria</taxon>
        <taxon>Pseudomonadales</taxon>
        <taxon>Pseudomonadaceae</taxon>
        <taxon>Pseudomonas</taxon>
    </lineage>
</organism>
<protein>
    <recommendedName>
        <fullName evidence="4">Short chain dehydrogenase</fullName>
    </recommendedName>
</protein>
<dbReference type="EMBL" id="FOEQ01000001">
    <property type="protein sequence ID" value="SEP61853.1"/>
    <property type="molecule type" value="Genomic_DNA"/>
</dbReference>
<evidence type="ECO:0000313" key="2">
    <source>
        <dbReference type="EMBL" id="SEP61853.1"/>
    </source>
</evidence>
<keyword evidence="1" id="KW-0812">Transmembrane</keyword>
<reference evidence="2 3" key="1">
    <citation type="submission" date="2016-10" db="EMBL/GenBank/DDBJ databases">
        <authorList>
            <person name="de Groot N.N."/>
        </authorList>
    </citation>
    <scope>NUCLEOTIDE SEQUENCE [LARGE SCALE GENOMIC DNA]</scope>
    <source>
        <strain evidence="2 3">LMG 27941</strain>
    </source>
</reference>
<accession>A0A1H8ZBR4</accession>
<sequence>MIDPATGMKPGERYTVENLERVHPFTGFFLDGKYYLGPELLTAVGWLEGRRFIYDNLDATGEPVFANRFAGEIKDLVLTLADGTSLAVSRLEHWPSDEGGSEVEQPGQRPSVPEVPAFAATQGRRLVAGVERLQRHPAAILATALSLGFVAGWVLATLERRRH</sequence>